<keyword evidence="3" id="KW-0813">Transport</keyword>
<dbReference type="GO" id="GO:0005886">
    <property type="term" value="C:plasma membrane"/>
    <property type="evidence" value="ECO:0007669"/>
    <property type="project" value="UniProtKB-SubCell"/>
</dbReference>
<feature type="transmembrane region" description="Helical" evidence="12">
    <location>
        <begin position="441"/>
        <end position="462"/>
    </location>
</feature>
<protein>
    <recommendedName>
        <fullName evidence="16">Sodium-coupled monocarboxylate transporter 1</fullName>
    </recommendedName>
</protein>
<evidence type="ECO:0000256" key="6">
    <source>
        <dbReference type="ARBA" id="ARBA00022989"/>
    </source>
</evidence>
<feature type="transmembrane region" description="Helical" evidence="12">
    <location>
        <begin position="156"/>
        <end position="175"/>
    </location>
</feature>
<dbReference type="Gene3D" id="1.20.1730.10">
    <property type="entry name" value="Sodium/glucose cotransporter"/>
    <property type="match status" value="1"/>
</dbReference>
<proteinExistence type="inferred from homology"/>
<feature type="transmembrane region" description="Helical" evidence="12">
    <location>
        <begin position="79"/>
        <end position="103"/>
    </location>
</feature>
<keyword evidence="6 12" id="KW-1133">Transmembrane helix</keyword>
<comment type="similarity">
    <text evidence="2 11">Belongs to the sodium:solute symporter (SSF) (TC 2.A.21) family.</text>
</comment>
<feature type="transmembrane region" description="Helical" evidence="12">
    <location>
        <begin position="321"/>
        <end position="344"/>
    </location>
</feature>
<feature type="transmembrane region" description="Helical" evidence="12">
    <location>
        <begin position="6"/>
        <end position="25"/>
    </location>
</feature>
<gene>
    <name evidence="13" type="ORF">CAPTEDRAFT_171192</name>
</gene>
<dbReference type="GO" id="GO:0006814">
    <property type="term" value="P:sodium ion transport"/>
    <property type="evidence" value="ECO:0007669"/>
    <property type="project" value="UniProtKB-KW"/>
</dbReference>
<keyword evidence="8" id="KW-0406">Ion transport</keyword>
<feature type="transmembrane region" description="Helical" evidence="12">
    <location>
        <begin position="276"/>
        <end position="301"/>
    </location>
</feature>
<dbReference type="STRING" id="283909.R7V9V9"/>
<evidence type="ECO:0000256" key="4">
    <source>
        <dbReference type="ARBA" id="ARBA00022475"/>
    </source>
</evidence>
<reference evidence="14" key="3">
    <citation type="submission" date="2015-06" db="UniProtKB">
        <authorList>
            <consortium name="EnsemblMetazoa"/>
        </authorList>
    </citation>
    <scope>IDENTIFICATION</scope>
</reference>
<evidence type="ECO:0000256" key="5">
    <source>
        <dbReference type="ARBA" id="ARBA00022692"/>
    </source>
</evidence>
<dbReference type="AlphaFoldDB" id="R7V9V9"/>
<evidence type="ECO:0008006" key="16">
    <source>
        <dbReference type="Google" id="ProtNLM"/>
    </source>
</evidence>
<comment type="subcellular location">
    <subcellularLocation>
        <location evidence="1">Cell membrane</location>
        <topology evidence="1">Multi-pass membrane protein</topology>
    </subcellularLocation>
</comment>
<dbReference type="InterPro" id="IPR001734">
    <property type="entry name" value="Na/solute_symporter"/>
</dbReference>
<feature type="transmembrane region" description="Helical" evidence="12">
    <location>
        <begin position="123"/>
        <end position="144"/>
    </location>
</feature>
<evidence type="ECO:0000256" key="1">
    <source>
        <dbReference type="ARBA" id="ARBA00004651"/>
    </source>
</evidence>
<evidence type="ECO:0000313" key="13">
    <source>
        <dbReference type="EMBL" id="ELU15287.1"/>
    </source>
</evidence>
<evidence type="ECO:0000256" key="9">
    <source>
        <dbReference type="ARBA" id="ARBA00023136"/>
    </source>
</evidence>
<dbReference type="OMA" id="GPAFCIT"/>
<keyword evidence="9 12" id="KW-0472">Membrane</keyword>
<dbReference type="HOGENOM" id="CLU_018808_11_1_1"/>
<evidence type="ECO:0000256" key="3">
    <source>
        <dbReference type="ARBA" id="ARBA00022448"/>
    </source>
</evidence>
<dbReference type="PANTHER" id="PTHR42985">
    <property type="entry name" value="SODIUM-COUPLED MONOCARBOXYLATE TRANSPORTER"/>
    <property type="match status" value="1"/>
</dbReference>
<evidence type="ECO:0000256" key="12">
    <source>
        <dbReference type="SAM" id="Phobius"/>
    </source>
</evidence>
<dbReference type="NCBIfam" id="TIGR00813">
    <property type="entry name" value="sss"/>
    <property type="match status" value="1"/>
</dbReference>
<keyword evidence="7" id="KW-0915">Sodium</keyword>
<feature type="transmembrane region" description="Helical" evidence="12">
    <location>
        <begin position="386"/>
        <end position="404"/>
    </location>
</feature>
<name>R7V9V9_CAPTE</name>
<dbReference type="InterPro" id="IPR038377">
    <property type="entry name" value="Na/Glc_symporter_sf"/>
</dbReference>
<keyword evidence="10" id="KW-0739">Sodium transport</keyword>
<keyword evidence="15" id="KW-1185">Reference proteome</keyword>
<accession>R7V9V9</accession>
<feature type="transmembrane region" description="Helical" evidence="12">
    <location>
        <begin position="46"/>
        <end position="67"/>
    </location>
</feature>
<dbReference type="GO" id="GO:0015293">
    <property type="term" value="F:symporter activity"/>
    <property type="evidence" value="ECO:0007669"/>
    <property type="project" value="TreeGrafter"/>
</dbReference>
<dbReference type="Proteomes" id="UP000014760">
    <property type="component" value="Unassembled WGS sequence"/>
</dbReference>
<feature type="transmembrane region" description="Helical" evidence="12">
    <location>
        <begin position="517"/>
        <end position="542"/>
    </location>
</feature>
<sequence>MASLHWVDYLIFVSFLLVSVCIGVYHSLTGGRQKTTQEFLMADRKLSVLPTMLSLLASYQSAIMILGNTAEMYNWGIQAWVVGLLAILLSTIIAERLFVPWIYPLGLTSTYEYFAMRFDSRAVAMLAASIGIVKAVLYMGIAIYAPSLALESACGIPVYISIPVMSFICTLYTMLGGMKAVIWTDVFQFLIMFIGLLTILIKGLIEVGGISKVFEYAAQENRLNYINFSFDFTVRHTFWNFLFGLAPTWGMIMGLQQASVQRYSATATLKNARLILITNVPTTMLMSGMGYVIGLTVLAYFASIQCDPLVNEDVSSGNQILVFFVNTIFADVKGFAGLFLVTLYSGALSSVSSSLSGSAANLWECILKQWFPNLDDSKATIINKTLVVLFGVVATAVAFLAAQMPGPVSQIAGTFGGATAGPLLGLFILGGAFPFVDWRGALAGGFSGIVMNLWVGIGSRFIPPVNHPLPPVSTSGCGGNGSDVTFSTVTSLYTNSTVSSLDEFIPQGTQKFYSISYLWYAPLGFITCITVACLTSIAIGLIQSEKTPRPQKKYLIPWRAALTLGKMPKIYEDEKRYDYQLTSTNDQNVVDEKVAADRL</sequence>
<dbReference type="EnsemblMetazoa" id="CapteT171192">
    <property type="protein sequence ID" value="CapteP171192"/>
    <property type="gene ID" value="CapteG171192"/>
</dbReference>
<dbReference type="PANTHER" id="PTHR42985:SF40">
    <property type="entry name" value="LD47995P-RELATED"/>
    <property type="match status" value="1"/>
</dbReference>
<keyword evidence="5 12" id="KW-0812">Transmembrane</keyword>
<dbReference type="Pfam" id="PF00474">
    <property type="entry name" value="SSF"/>
    <property type="match status" value="1"/>
</dbReference>
<evidence type="ECO:0000256" key="10">
    <source>
        <dbReference type="ARBA" id="ARBA00023201"/>
    </source>
</evidence>
<dbReference type="OrthoDB" id="6132759at2759"/>
<dbReference type="EMBL" id="KB293867">
    <property type="protein sequence ID" value="ELU15287.1"/>
    <property type="molecule type" value="Genomic_DNA"/>
</dbReference>
<dbReference type="PROSITE" id="PS50283">
    <property type="entry name" value="NA_SOLUT_SYMP_3"/>
    <property type="match status" value="1"/>
</dbReference>
<feature type="transmembrane region" description="Helical" evidence="12">
    <location>
        <begin position="187"/>
        <end position="205"/>
    </location>
</feature>
<organism evidence="13">
    <name type="scientific">Capitella teleta</name>
    <name type="common">Polychaete worm</name>
    <dbReference type="NCBI Taxonomy" id="283909"/>
    <lineage>
        <taxon>Eukaryota</taxon>
        <taxon>Metazoa</taxon>
        <taxon>Spiralia</taxon>
        <taxon>Lophotrochozoa</taxon>
        <taxon>Annelida</taxon>
        <taxon>Polychaeta</taxon>
        <taxon>Sedentaria</taxon>
        <taxon>Scolecida</taxon>
        <taxon>Capitellidae</taxon>
        <taxon>Capitella</taxon>
    </lineage>
</organism>
<dbReference type="EMBL" id="AMQN01004569">
    <property type="status" value="NOT_ANNOTATED_CDS"/>
    <property type="molecule type" value="Genomic_DNA"/>
</dbReference>
<reference evidence="13 15" key="2">
    <citation type="journal article" date="2013" name="Nature">
        <title>Insights into bilaterian evolution from three spiralian genomes.</title>
        <authorList>
            <person name="Simakov O."/>
            <person name="Marletaz F."/>
            <person name="Cho S.J."/>
            <person name="Edsinger-Gonzales E."/>
            <person name="Havlak P."/>
            <person name="Hellsten U."/>
            <person name="Kuo D.H."/>
            <person name="Larsson T."/>
            <person name="Lv J."/>
            <person name="Arendt D."/>
            <person name="Savage R."/>
            <person name="Osoegawa K."/>
            <person name="de Jong P."/>
            <person name="Grimwood J."/>
            <person name="Chapman J.A."/>
            <person name="Shapiro H."/>
            <person name="Aerts A."/>
            <person name="Otillar R.P."/>
            <person name="Terry A.Y."/>
            <person name="Boore J.L."/>
            <person name="Grigoriev I.V."/>
            <person name="Lindberg D.R."/>
            <person name="Seaver E.C."/>
            <person name="Weisblat D.A."/>
            <person name="Putnam N.H."/>
            <person name="Rokhsar D.S."/>
        </authorList>
    </citation>
    <scope>NUCLEOTIDE SEQUENCE</scope>
    <source>
        <strain evidence="13 15">I ESC-2004</strain>
    </source>
</reference>
<evidence type="ECO:0000256" key="11">
    <source>
        <dbReference type="RuleBase" id="RU362091"/>
    </source>
</evidence>
<evidence type="ECO:0000313" key="14">
    <source>
        <dbReference type="EnsemblMetazoa" id="CapteP171192"/>
    </source>
</evidence>
<evidence type="ECO:0000256" key="2">
    <source>
        <dbReference type="ARBA" id="ARBA00006434"/>
    </source>
</evidence>
<feature type="transmembrane region" description="Helical" evidence="12">
    <location>
        <begin position="410"/>
        <end position="429"/>
    </location>
</feature>
<evidence type="ECO:0000313" key="15">
    <source>
        <dbReference type="Proteomes" id="UP000014760"/>
    </source>
</evidence>
<feature type="transmembrane region" description="Helical" evidence="12">
    <location>
        <begin position="237"/>
        <end position="255"/>
    </location>
</feature>
<dbReference type="InterPro" id="IPR051163">
    <property type="entry name" value="Sodium:Solute_Symporter_SSF"/>
</dbReference>
<evidence type="ECO:0000256" key="8">
    <source>
        <dbReference type="ARBA" id="ARBA00023065"/>
    </source>
</evidence>
<reference evidence="15" key="1">
    <citation type="submission" date="2012-12" db="EMBL/GenBank/DDBJ databases">
        <authorList>
            <person name="Hellsten U."/>
            <person name="Grimwood J."/>
            <person name="Chapman J.A."/>
            <person name="Shapiro H."/>
            <person name="Aerts A."/>
            <person name="Otillar R.P."/>
            <person name="Terry A.Y."/>
            <person name="Boore J.L."/>
            <person name="Simakov O."/>
            <person name="Marletaz F."/>
            <person name="Cho S.-J."/>
            <person name="Edsinger-Gonzales E."/>
            <person name="Havlak P."/>
            <person name="Kuo D.-H."/>
            <person name="Larsson T."/>
            <person name="Lv J."/>
            <person name="Arendt D."/>
            <person name="Savage R."/>
            <person name="Osoegawa K."/>
            <person name="de Jong P."/>
            <person name="Lindberg D.R."/>
            <person name="Seaver E.C."/>
            <person name="Weisblat D.A."/>
            <person name="Putnam N.H."/>
            <person name="Grigoriev I.V."/>
            <person name="Rokhsar D.S."/>
        </authorList>
    </citation>
    <scope>NUCLEOTIDE SEQUENCE</scope>
    <source>
        <strain evidence="15">I ESC-2004</strain>
    </source>
</reference>
<keyword evidence="4" id="KW-1003">Cell membrane</keyword>
<evidence type="ECO:0000256" key="7">
    <source>
        <dbReference type="ARBA" id="ARBA00023053"/>
    </source>
</evidence>